<keyword evidence="2" id="KW-1133">Transmembrane helix</keyword>
<dbReference type="CDD" id="cd16328">
    <property type="entry name" value="RseA_N"/>
    <property type="match status" value="1"/>
</dbReference>
<keyword evidence="5" id="KW-1185">Reference proteome</keyword>
<dbReference type="InterPro" id="IPR036147">
    <property type="entry name" value="Anti-sigma_E_RseA_N_sf"/>
</dbReference>
<feature type="transmembrane region" description="Helical" evidence="2">
    <location>
        <begin position="104"/>
        <end position="125"/>
    </location>
</feature>
<evidence type="ECO:0000259" key="3">
    <source>
        <dbReference type="Pfam" id="PF03872"/>
    </source>
</evidence>
<comment type="caution">
    <text evidence="4">The sequence shown here is derived from an EMBL/GenBank/DDBJ whole genome shotgun (WGS) entry which is preliminary data.</text>
</comment>
<dbReference type="InterPro" id="IPR005572">
    <property type="entry name" value="Anti-sigma_E_RseA_N"/>
</dbReference>
<dbReference type="Pfam" id="PF03872">
    <property type="entry name" value="RseA_N"/>
    <property type="match status" value="1"/>
</dbReference>
<feature type="region of interest" description="Disordered" evidence="1">
    <location>
        <begin position="155"/>
        <end position="178"/>
    </location>
</feature>
<dbReference type="SUPFAM" id="SSF89069">
    <property type="entry name" value="N-terminal, cytoplasmic domain of anti-sigmaE factor RseA"/>
    <property type="match status" value="1"/>
</dbReference>
<dbReference type="PANTHER" id="PTHR38104:SF1">
    <property type="entry name" value="ANTI-SIGMA-E FACTOR RSEA"/>
    <property type="match status" value="1"/>
</dbReference>
<dbReference type="RefSeq" id="WP_186915380.1">
    <property type="nucleotide sequence ID" value="NZ_JACOFZ010000001.1"/>
</dbReference>
<gene>
    <name evidence="4" type="ORF">H8K36_01710</name>
</gene>
<name>A0A923KRD0_9BURK</name>
<protein>
    <submittedName>
        <fullName evidence="4">Sigma-E factor negative regulatory protein</fullName>
    </submittedName>
</protein>
<dbReference type="PANTHER" id="PTHR38104">
    <property type="match status" value="1"/>
</dbReference>
<dbReference type="Proteomes" id="UP000627446">
    <property type="component" value="Unassembled WGS sequence"/>
</dbReference>
<dbReference type="AlphaFoldDB" id="A0A923KRD0"/>
<keyword evidence="2" id="KW-0472">Membrane</keyword>
<proteinExistence type="predicted"/>
<feature type="domain" description="Anti sigma-E protein RseA N-terminal" evidence="3">
    <location>
        <begin position="9"/>
        <end position="90"/>
    </location>
</feature>
<reference evidence="4" key="1">
    <citation type="submission" date="2020-08" db="EMBL/GenBank/DDBJ databases">
        <title>Novel species isolated from subtropical streams in China.</title>
        <authorList>
            <person name="Lu H."/>
        </authorList>
    </citation>
    <scope>NUCLEOTIDE SEQUENCE</scope>
    <source>
        <strain evidence="4">LX22W</strain>
    </source>
</reference>
<organism evidence="4 5">
    <name type="scientific">Undibacterium nitidum</name>
    <dbReference type="NCBI Taxonomy" id="2762298"/>
    <lineage>
        <taxon>Bacteria</taxon>
        <taxon>Pseudomonadati</taxon>
        <taxon>Pseudomonadota</taxon>
        <taxon>Betaproteobacteria</taxon>
        <taxon>Burkholderiales</taxon>
        <taxon>Oxalobacteraceae</taxon>
        <taxon>Undibacterium</taxon>
    </lineage>
</organism>
<evidence type="ECO:0000313" key="5">
    <source>
        <dbReference type="Proteomes" id="UP000627446"/>
    </source>
</evidence>
<keyword evidence="2" id="KW-0812">Transmembrane</keyword>
<feature type="compositionally biased region" description="Low complexity" evidence="1">
    <location>
        <begin position="155"/>
        <end position="176"/>
    </location>
</feature>
<evidence type="ECO:0000313" key="4">
    <source>
        <dbReference type="EMBL" id="MBC3880081.1"/>
    </source>
</evidence>
<dbReference type="EMBL" id="JACOFZ010000001">
    <property type="protein sequence ID" value="MBC3880081.1"/>
    <property type="molecule type" value="Genomic_DNA"/>
</dbReference>
<evidence type="ECO:0000256" key="1">
    <source>
        <dbReference type="SAM" id="MobiDB-lite"/>
    </source>
</evidence>
<dbReference type="GO" id="GO:0016989">
    <property type="term" value="F:sigma factor antagonist activity"/>
    <property type="evidence" value="ECO:0007669"/>
    <property type="project" value="InterPro"/>
</dbReference>
<dbReference type="InterPro" id="IPR052383">
    <property type="entry name" value="Anti-sigma-E_RseA-like"/>
</dbReference>
<evidence type="ECO:0000256" key="2">
    <source>
        <dbReference type="SAM" id="Phobius"/>
    </source>
</evidence>
<sequence length="230" mass="25086">METKINTNTSISSAVDGELNDAQLDALLGQMRQDPDRQLLRSWSEYHQIGDILRSEDLDVSMSPDFSRKIMARLETEPVLFAPKSIEKATSDQQTLGRARTSRYMAMTSIAAAVMVAFVMAPQIISSINGPGQESAVVAKAENVDTFGSNIKLASNSSVPTSSSNTGTPNTMSGNSKDMEFAPKLEDQVEMLRDPRLDSYLQAHQKVSPTLESGARHIQKANVVPTPIEK</sequence>
<accession>A0A923KRD0</accession>
<dbReference type="Gene3D" id="1.10.10.880">
    <property type="entry name" value="Anti sigma-E protein RseA, N-terminal domain"/>
    <property type="match status" value="1"/>
</dbReference>